<evidence type="ECO:0000256" key="1">
    <source>
        <dbReference type="SAM" id="MobiDB-lite"/>
    </source>
</evidence>
<reference evidence="2" key="2">
    <citation type="submission" date="2023-05" db="EMBL/GenBank/DDBJ databases">
        <authorList>
            <person name="Schelkunov M.I."/>
        </authorList>
    </citation>
    <scope>NUCLEOTIDE SEQUENCE</scope>
    <source>
        <strain evidence="2">Hsosn_3</strain>
        <tissue evidence="2">Leaf</tissue>
    </source>
</reference>
<feature type="compositionally biased region" description="Polar residues" evidence="1">
    <location>
        <begin position="488"/>
        <end position="498"/>
    </location>
</feature>
<keyword evidence="3" id="KW-1185">Reference proteome</keyword>
<evidence type="ECO:0000313" key="2">
    <source>
        <dbReference type="EMBL" id="KAK1398815.1"/>
    </source>
</evidence>
<protein>
    <recommendedName>
        <fullName evidence="4">Copia protein</fullName>
    </recommendedName>
</protein>
<dbReference type="SUPFAM" id="SSF56672">
    <property type="entry name" value="DNA/RNA polymerases"/>
    <property type="match status" value="1"/>
</dbReference>
<feature type="region of interest" description="Disordered" evidence="1">
    <location>
        <begin position="417"/>
        <end position="467"/>
    </location>
</feature>
<reference evidence="2" key="1">
    <citation type="submission" date="2023-02" db="EMBL/GenBank/DDBJ databases">
        <title>Genome of toxic invasive species Heracleum sosnowskyi carries increased number of genes despite the absence of recent whole-genome duplications.</title>
        <authorList>
            <person name="Schelkunov M."/>
            <person name="Shtratnikova V."/>
            <person name="Makarenko M."/>
            <person name="Klepikova A."/>
            <person name="Omelchenko D."/>
            <person name="Novikova G."/>
            <person name="Obukhova E."/>
            <person name="Bogdanov V."/>
            <person name="Penin A."/>
            <person name="Logacheva M."/>
        </authorList>
    </citation>
    <scope>NUCLEOTIDE SEQUENCE</scope>
    <source>
        <strain evidence="2">Hsosn_3</strain>
        <tissue evidence="2">Leaf</tissue>
    </source>
</reference>
<accession>A0AAD8JAA0</accession>
<feature type="compositionally biased region" description="Polar residues" evidence="1">
    <location>
        <begin position="530"/>
        <end position="541"/>
    </location>
</feature>
<feature type="region of interest" description="Disordered" evidence="1">
    <location>
        <begin position="530"/>
        <end position="551"/>
    </location>
</feature>
<dbReference type="CDD" id="cd09272">
    <property type="entry name" value="RNase_HI_RT_Ty1"/>
    <property type="match status" value="1"/>
</dbReference>
<evidence type="ECO:0000313" key="3">
    <source>
        <dbReference type="Proteomes" id="UP001237642"/>
    </source>
</evidence>
<gene>
    <name evidence="2" type="ORF">POM88_008678</name>
</gene>
<dbReference type="EMBL" id="JAUIZM010000002">
    <property type="protein sequence ID" value="KAK1398815.1"/>
    <property type="molecule type" value="Genomic_DNA"/>
</dbReference>
<evidence type="ECO:0008006" key="4">
    <source>
        <dbReference type="Google" id="ProtNLM"/>
    </source>
</evidence>
<dbReference type="PANTHER" id="PTHR11439">
    <property type="entry name" value="GAG-POL-RELATED RETROTRANSPOSON"/>
    <property type="match status" value="1"/>
</dbReference>
<comment type="caution">
    <text evidence="2">The sequence shown here is derived from an EMBL/GenBank/DDBJ whole genome shotgun (WGS) entry which is preliminary data.</text>
</comment>
<name>A0AAD8JAA0_9APIA</name>
<sequence length="620" mass="68112">MEDSSTAKTHMPTATKLDKDETSKKVNITGYRGMIGSLLYLTASRPDILFATCLCARFQSDPKESHLIAVKRIFRYLKGTPNLGIWYPKDTGFDIIGYTDSDFAGCKIDRKSTSGSYQFLGRRLVSWYSKKQHSVSTSTAEAEYIAAGSCCAQILWMRNQLRDYGFLLTKIPIFCDNTSAIAISNNPVQHSRTKHIDIRYHFIREHVMNGTVELHFVPTEEQIADIFTKPLDESTFSKLVENHVLDPTTEEIHAFFTLITALPSSKRRRIETEATVDTLFQTSKAPFIDFSNADWATLTKAISEPIAQSSKEELTEATGVPTILRSGSLIEENHVSDPTTEDIHAFFTLITALPSSKRRRIETEATVDTLFQTSKAPFIDFSDADWATLTKAISEPIAQSSKEELTEATGVPTILRSGSLVEGSKNQVSSQTSREGFDLNAQSKGSLSTSPDGTYLDPAGKGSDVGADRQLETDSSLLEIQTLDPTKDTSSTDDQQLGLSKDGDLRSPIAPPVTSLRTITVFSSAGTTSTKGLSETKTLTPGLSGKGKMSETPTETDLLWSSRCFFKVIQEKIDLAAADSRRTYQVLGSASGTITGTKLAVDSLKKEAMEELVELRTDVK</sequence>
<feature type="compositionally biased region" description="Polar residues" evidence="1">
    <location>
        <begin position="424"/>
        <end position="452"/>
    </location>
</feature>
<organism evidence="2 3">
    <name type="scientific">Heracleum sosnowskyi</name>
    <dbReference type="NCBI Taxonomy" id="360622"/>
    <lineage>
        <taxon>Eukaryota</taxon>
        <taxon>Viridiplantae</taxon>
        <taxon>Streptophyta</taxon>
        <taxon>Embryophyta</taxon>
        <taxon>Tracheophyta</taxon>
        <taxon>Spermatophyta</taxon>
        <taxon>Magnoliopsida</taxon>
        <taxon>eudicotyledons</taxon>
        <taxon>Gunneridae</taxon>
        <taxon>Pentapetalae</taxon>
        <taxon>asterids</taxon>
        <taxon>campanulids</taxon>
        <taxon>Apiales</taxon>
        <taxon>Apiaceae</taxon>
        <taxon>Apioideae</taxon>
        <taxon>apioid superclade</taxon>
        <taxon>Tordylieae</taxon>
        <taxon>Tordyliinae</taxon>
        <taxon>Heracleum</taxon>
    </lineage>
</organism>
<dbReference type="AlphaFoldDB" id="A0AAD8JAA0"/>
<proteinExistence type="predicted"/>
<dbReference type="InterPro" id="IPR043502">
    <property type="entry name" value="DNA/RNA_pol_sf"/>
</dbReference>
<dbReference type="PANTHER" id="PTHR11439:SF495">
    <property type="entry name" value="REVERSE TRANSCRIPTASE, RNA-DEPENDENT DNA POLYMERASE-RELATED"/>
    <property type="match status" value="1"/>
</dbReference>
<dbReference type="Proteomes" id="UP001237642">
    <property type="component" value="Unassembled WGS sequence"/>
</dbReference>
<feature type="region of interest" description="Disordered" evidence="1">
    <location>
        <begin position="479"/>
        <end position="510"/>
    </location>
</feature>